<comment type="caution">
    <text evidence="5">The sequence shown here is derived from an EMBL/GenBank/DDBJ whole genome shotgun (WGS) entry which is preliminary data.</text>
</comment>
<evidence type="ECO:0000313" key="5">
    <source>
        <dbReference type="EMBL" id="MFD1884418.1"/>
    </source>
</evidence>
<sequence length="254" mass="29360">MHRIVPDGCIDLIFDLYATDHRSAFLSSLMCSYEVMELTESMAFFGIRLYASEVRRLLGYAGSSLADAHVTLEQWLGAQAAPMTEDIVTAAPMPQRIERTERWLGILLREQDDGDTTRLRQLVHYIHGKRGRLTIRELAQQTHYSDRTLRRLFQQELGVSPKEWSDMMRFQGVLRHLQLRNTYACRMQMRAFAASPPSDAVESIAFESNSYAYRAPEEISLRELAVRFGYYDQSHLNLAFNRYYGLPPGQLLQR</sequence>
<name>A0ABW4RFR9_9BACL</name>
<feature type="domain" description="HTH araC/xylS-type" evidence="4">
    <location>
        <begin position="120"/>
        <end position="254"/>
    </location>
</feature>
<evidence type="ECO:0000256" key="3">
    <source>
        <dbReference type="ARBA" id="ARBA00023163"/>
    </source>
</evidence>
<keyword evidence="6" id="KW-1185">Reference proteome</keyword>
<dbReference type="Gene3D" id="1.10.10.60">
    <property type="entry name" value="Homeodomain-like"/>
    <property type="match status" value="1"/>
</dbReference>
<keyword evidence="2" id="KW-0238">DNA-binding</keyword>
<evidence type="ECO:0000259" key="4">
    <source>
        <dbReference type="PROSITE" id="PS01124"/>
    </source>
</evidence>
<dbReference type="RefSeq" id="WP_347326254.1">
    <property type="nucleotide sequence ID" value="NZ_JBCGUH010000010.1"/>
</dbReference>
<dbReference type="InterPro" id="IPR018060">
    <property type="entry name" value="HTH_AraC"/>
</dbReference>
<evidence type="ECO:0000256" key="1">
    <source>
        <dbReference type="ARBA" id="ARBA00023015"/>
    </source>
</evidence>
<dbReference type="SUPFAM" id="SSF46689">
    <property type="entry name" value="Homeodomain-like"/>
    <property type="match status" value="2"/>
</dbReference>
<gene>
    <name evidence="5" type="ORF">ACFSC9_02690</name>
</gene>
<dbReference type="SMART" id="SM00342">
    <property type="entry name" value="HTH_ARAC"/>
    <property type="match status" value="1"/>
</dbReference>
<protein>
    <submittedName>
        <fullName evidence="5">AraC family transcriptional regulator</fullName>
    </submittedName>
</protein>
<evidence type="ECO:0000256" key="2">
    <source>
        <dbReference type="ARBA" id="ARBA00023125"/>
    </source>
</evidence>
<dbReference type="PANTHER" id="PTHR46796:SF13">
    <property type="entry name" value="HTH-TYPE TRANSCRIPTIONAL ACTIVATOR RHAS"/>
    <property type="match status" value="1"/>
</dbReference>
<dbReference type="PROSITE" id="PS01124">
    <property type="entry name" value="HTH_ARAC_FAMILY_2"/>
    <property type="match status" value="1"/>
</dbReference>
<dbReference type="EMBL" id="JBHUEH010000009">
    <property type="protein sequence ID" value="MFD1884418.1"/>
    <property type="molecule type" value="Genomic_DNA"/>
</dbReference>
<keyword evidence="1" id="KW-0805">Transcription regulation</keyword>
<accession>A0ABW4RFR9</accession>
<dbReference type="Proteomes" id="UP001597233">
    <property type="component" value="Unassembled WGS sequence"/>
</dbReference>
<evidence type="ECO:0000313" key="6">
    <source>
        <dbReference type="Proteomes" id="UP001597233"/>
    </source>
</evidence>
<reference evidence="6" key="1">
    <citation type="journal article" date="2019" name="Int. J. Syst. Evol. Microbiol.">
        <title>The Global Catalogue of Microorganisms (GCM) 10K type strain sequencing project: providing services to taxonomists for standard genome sequencing and annotation.</title>
        <authorList>
            <consortium name="The Broad Institute Genomics Platform"/>
            <consortium name="The Broad Institute Genome Sequencing Center for Infectious Disease"/>
            <person name="Wu L."/>
            <person name="Ma J."/>
        </authorList>
    </citation>
    <scope>NUCLEOTIDE SEQUENCE [LARGE SCALE GENOMIC DNA]</scope>
    <source>
        <strain evidence="6">CCUG 54950</strain>
    </source>
</reference>
<keyword evidence="3" id="KW-0804">Transcription</keyword>
<dbReference type="Pfam" id="PF00165">
    <property type="entry name" value="HTH_AraC"/>
    <property type="match status" value="1"/>
</dbReference>
<dbReference type="PANTHER" id="PTHR46796">
    <property type="entry name" value="HTH-TYPE TRANSCRIPTIONAL ACTIVATOR RHAS-RELATED"/>
    <property type="match status" value="1"/>
</dbReference>
<dbReference type="InterPro" id="IPR050204">
    <property type="entry name" value="AraC_XylS_family_regulators"/>
</dbReference>
<dbReference type="Pfam" id="PF20240">
    <property type="entry name" value="DUF6597"/>
    <property type="match status" value="1"/>
</dbReference>
<proteinExistence type="predicted"/>
<dbReference type="InterPro" id="IPR046532">
    <property type="entry name" value="DUF6597"/>
</dbReference>
<organism evidence="5 6">
    <name type="scientific">Paenibacillus wenxiniae</name>
    <dbReference type="NCBI Taxonomy" id="1636843"/>
    <lineage>
        <taxon>Bacteria</taxon>
        <taxon>Bacillati</taxon>
        <taxon>Bacillota</taxon>
        <taxon>Bacilli</taxon>
        <taxon>Bacillales</taxon>
        <taxon>Paenibacillaceae</taxon>
        <taxon>Paenibacillus</taxon>
    </lineage>
</organism>
<dbReference type="InterPro" id="IPR009057">
    <property type="entry name" value="Homeodomain-like_sf"/>
</dbReference>